<evidence type="ECO:0000313" key="3">
    <source>
        <dbReference type="Proteomes" id="UP001196068"/>
    </source>
</evidence>
<proteinExistence type="predicted"/>
<reference evidence="2" key="2">
    <citation type="journal article" date="2021" name="Syst. Appl. Microbiol.">
        <title>Roseomonas hellenica sp. nov., isolated from roots of wild-growing Alkanna tinctoria.</title>
        <authorList>
            <person name="Rat A."/>
            <person name="Naranjo H.D."/>
            <person name="Lebbe L."/>
            <person name="Cnockaert M."/>
            <person name="Krigas N."/>
            <person name="Grigoriadou K."/>
            <person name="Maloupa E."/>
            <person name="Willems A."/>
        </authorList>
    </citation>
    <scope>NUCLEOTIDE SEQUENCE</scope>
    <source>
        <strain evidence="2">LMG 28251</strain>
    </source>
</reference>
<dbReference type="Proteomes" id="UP001196068">
    <property type="component" value="Unassembled WGS sequence"/>
</dbReference>
<dbReference type="EMBL" id="JAAEDH010000018">
    <property type="protein sequence ID" value="MBR0656432.1"/>
    <property type="molecule type" value="Genomic_DNA"/>
</dbReference>
<reference evidence="2" key="1">
    <citation type="submission" date="2020-01" db="EMBL/GenBank/DDBJ databases">
        <authorList>
            <person name="Rat A."/>
        </authorList>
    </citation>
    <scope>NUCLEOTIDE SEQUENCE</scope>
    <source>
        <strain evidence="2">LMG 28251</strain>
    </source>
</reference>
<name>A0AAF1JY40_9PROT</name>
<evidence type="ECO:0000256" key="1">
    <source>
        <dbReference type="SAM" id="SignalP"/>
    </source>
</evidence>
<keyword evidence="1" id="KW-0732">Signal</keyword>
<keyword evidence="3" id="KW-1185">Reference proteome</keyword>
<sequence>MILRLVVPLVLLASAAMGQGVSPVLARAADGLPVVDTLSVVLPSLGCLLHGSARHLEELPSAQPWARPPALVVVDGLPGQPEGRRGALVRVTRNLLARQATQAMIVAQRAVPLTRDLAAPGPGDTTPFLLLLADEIPAEPPETCTPRGLR</sequence>
<evidence type="ECO:0000313" key="2">
    <source>
        <dbReference type="EMBL" id="MBR0656432.1"/>
    </source>
</evidence>
<gene>
    <name evidence="2" type="ORF">GXW79_15225</name>
</gene>
<protein>
    <submittedName>
        <fullName evidence="2">Uncharacterized protein</fullName>
    </submittedName>
</protein>
<dbReference type="AlphaFoldDB" id="A0AAF1JY40"/>
<comment type="caution">
    <text evidence="2">The sequence shown here is derived from an EMBL/GenBank/DDBJ whole genome shotgun (WGS) entry which is preliminary data.</text>
</comment>
<accession>A0AAF1JY40</accession>
<feature type="chain" id="PRO_5041979965" evidence="1">
    <location>
        <begin position="19"/>
        <end position="150"/>
    </location>
</feature>
<dbReference type="RefSeq" id="WP_211875286.1">
    <property type="nucleotide sequence ID" value="NZ_JAAEDH010000018.1"/>
</dbReference>
<feature type="signal peptide" evidence="1">
    <location>
        <begin position="1"/>
        <end position="18"/>
    </location>
</feature>
<organism evidence="2 3">
    <name type="scientific">Plastoroseomonas arctica</name>
    <dbReference type="NCBI Taxonomy" id="1509237"/>
    <lineage>
        <taxon>Bacteria</taxon>
        <taxon>Pseudomonadati</taxon>
        <taxon>Pseudomonadota</taxon>
        <taxon>Alphaproteobacteria</taxon>
        <taxon>Acetobacterales</taxon>
        <taxon>Acetobacteraceae</taxon>
        <taxon>Plastoroseomonas</taxon>
    </lineage>
</organism>